<evidence type="ECO:0008006" key="4">
    <source>
        <dbReference type="Google" id="ProtNLM"/>
    </source>
</evidence>
<feature type="region of interest" description="Disordered" evidence="1">
    <location>
        <begin position="340"/>
        <end position="448"/>
    </location>
</feature>
<proteinExistence type="predicted"/>
<dbReference type="RefSeq" id="WP_226182477.1">
    <property type="nucleotide sequence ID" value="NZ_JAJADQ010000001.1"/>
</dbReference>
<evidence type="ECO:0000313" key="2">
    <source>
        <dbReference type="EMBL" id="MCB2376497.1"/>
    </source>
</evidence>
<accession>A0ABS8A9U3</accession>
<name>A0ABS8A9U3_9BACT</name>
<dbReference type="EMBL" id="JAJADQ010000001">
    <property type="protein sequence ID" value="MCB2376497.1"/>
    <property type="molecule type" value="Genomic_DNA"/>
</dbReference>
<dbReference type="Proteomes" id="UP001165297">
    <property type="component" value="Unassembled WGS sequence"/>
</dbReference>
<comment type="caution">
    <text evidence="2">The sequence shown here is derived from an EMBL/GenBank/DDBJ whole genome shotgun (WGS) entry which is preliminary data.</text>
</comment>
<feature type="compositionally biased region" description="Low complexity" evidence="1">
    <location>
        <begin position="351"/>
        <end position="371"/>
    </location>
</feature>
<gene>
    <name evidence="2" type="ORF">LGH70_02825</name>
</gene>
<sequence length="448" mass="49129">MANEHRNLRARVPLLLLLGTLLLLPLLWGWLTRPTRSLLTGYQFRQVGVRADSTRWILAHQNAKAVLLFNPADTSQGWQRRELGVAAAGAQHLALDWGGKALLVGSNGAVQVYDSLLQPIPALDTTLTSWPRQMRPKMPQLPKQPGPLPAQLVVADPTGNCAVIVGMHGEVYATGDGGRFWNRWNYPGASARSDTDTVRAAVYAGLQPYINTSWTSSVEPNSRFPSFYLATAQGYYTLYLYQGYLDSEVRISAPGESFTQWKAALPATVAWCGIAAKNNLLAIDRRGNWASIDTAGTDEGAGEFFRRTVSVMPLDSNGNFLGVGSEELFQHRVVGFTTSKKQRVSIGAPQPARIPKPTAAARKATSRASAKQTKTTTPVRNPTKKASATKKTPRPPLEVIYTQPQEPAPKQQEQPVPAKQSDYPVYQQQQQTNKEPSPKPGQDKPRPQ</sequence>
<reference evidence="2" key="1">
    <citation type="submission" date="2021-10" db="EMBL/GenBank/DDBJ databases">
        <authorList>
            <person name="Dean J.D."/>
            <person name="Kim M.K."/>
            <person name="Newey C.N."/>
            <person name="Stoker T.S."/>
            <person name="Thompson D.W."/>
            <person name="Grose J.H."/>
        </authorList>
    </citation>
    <scope>NUCLEOTIDE SEQUENCE</scope>
    <source>
        <strain evidence="2">BT635</strain>
    </source>
</reference>
<protein>
    <recommendedName>
        <fullName evidence="4">Photosynthesis system II assembly factor Ycf48/Hcf136-like domain-containing protein</fullName>
    </recommendedName>
</protein>
<keyword evidence="3" id="KW-1185">Reference proteome</keyword>
<feature type="compositionally biased region" description="Low complexity" evidence="1">
    <location>
        <begin position="403"/>
        <end position="420"/>
    </location>
</feature>
<evidence type="ECO:0000313" key="3">
    <source>
        <dbReference type="Proteomes" id="UP001165297"/>
    </source>
</evidence>
<organism evidence="2 3">
    <name type="scientific">Hymenobacter nitidus</name>
    <dbReference type="NCBI Taxonomy" id="2880929"/>
    <lineage>
        <taxon>Bacteria</taxon>
        <taxon>Pseudomonadati</taxon>
        <taxon>Bacteroidota</taxon>
        <taxon>Cytophagia</taxon>
        <taxon>Cytophagales</taxon>
        <taxon>Hymenobacteraceae</taxon>
        <taxon>Hymenobacter</taxon>
    </lineage>
</organism>
<evidence type="ECO:0000256" key="1">
    <source>
        <dbReference type="SAM" id="MobiDB-lite"/>
    </source>
</evidence>